<dbReference type="Proteomes" id="UP000323506">
    <property type="component" value="Chromosome D08"/>
</dbReference>
<dbReference type="AlphaFoldDB" id="A0A5D2BTD9"/>
<organism evidence="1 2">
    <name type="scientific">Gossypium darwinii</name>
    <name type="common">Darwin's cotton</name>
    <name type="synonym">Gossypium barbadense var. darwinii</name>
    <dbReference type="NCBI Taxonomy" id="34276"/>
    <lineage>
        <taxon>Eukaryota</taxon>
        <taxon>Viridiplantae</taxon>
        <taxon>Streptophyta</taxon>
        <taxon>Embryophyta</taxon>
        <taxon>Tracheophyta</taxon>
        <taxon>Spermatophyta</taxon>
        <taxon>Magnoliopsida</taxon>
        <taxon>eudicotyledons</taxon>
        <taxon>Gunneridae</taxon>
        <taxon>Pentapetalae</taxon>
        <taxon>rosids</taxon>
        <taxon>malvids</taxon>
        <taxon>Malvales</taxon>
        <taxon>Malvaceae</taxon>
        <taxon>Malvoideae</taxon>
        <taxon>Gossypium</taxon>
    </lineage>
</organism>
<sequence length="100" mass="11845">METSLHALRDCEFSKAMWKAVIPNLARNNFFSTNLNLWLNENLSLQEVLKVNEENWLTEFAILCWLLRKCRNNFFFNNSHNIVYVVVDTSLAWTESFVNL</sequence>
<gene>
    <name evidence="1" type="ORF">ES288_D08G304600v1</name>
</gene>
<evidence type="ECO:0008006" key="3">
    <source>
        <dbReference type="Google" id="ProtNLM"/>
    </source>
</evidence>
<dbReference type="EMBL" id="CM017708">
    <property type="protein sequence ID" value="TYG59465.1"/>
    <property type="molecule type" value="Genomic_DNA"/>
</dbReference>
<proteinExistence type="predicted"/>
<accession>A0A5D2BTD9</accession>
<reference evidence="1 2" key="1">
    <citation type="submission" date="2019-06" db="EMBL/GenBank/DDBJ databases">
        <title>WGS assembly of Gossypium darwinii.</title>
        <authorList>
            <person name="Chen Z.J."/>
            <person name="Sreedasyam A."/>
            <person name="Ando A."/>
            <person name="Song Q."/>
            <person name="De L."/>
            <person name="Hulse-Kemp A."/>
            <person name="Ding M."/>
            <person name="Ye W."/>
            <person name="Kirkbride R."/>
            <person name="Jenkins J."/>
            <person name="Plott C."/>
            <person name="Lovell J."/>
            <person name="Lin Y.-M."/>
            <person name="Vaughn R."/>
            <person name="Liu B."/>
            <person name="Li W."/>
            <person name="Simpson S."/>
            <person name="Scheffler B."/>
            <person name="Saski C."/>
            <person name="Grover C."/>
            <person name="Hu G."/>
            <person name="Conover J."/>
            <person name="Carlson J."/>
            <person name="Shu S."/>
            <person name="Boston L."/>
            <person name="Williams M."/>
            <person name="Peterson D."/>
            <person name="Mcgee K."/>
            <person name="Jones D."/>
            <person name="Wendel J."/>
            <person name="Stelly D."/>
            <person name="Grimwood J."/>
            <person name="Schmutz J."/>
        </authorList>
    </citation>
    <scope>NUCLEOTIDE SEQUENCE [LARGE SCALE GENOMIC DNA]</scope>
    <source>
        <strain evidence="1">1808015.09</strain>
    </source>
</reference>
<evidence type="ECO:0000313" key="1">
    <source>
        <dbReference type="EMBL" id="TYG59465.1"/>
    </source>
</evidence>
<evidence type="ECO:0000313" key="2">
    <source>
        <dbReference type="Proteomes" id="UP000323506"/>
    </source>
</evidence>
<protein>
    <recommendedName>
        <fullName evidence="3">Reverse transcriptase zinc-binding domain-containing protein</fullName>
    </recommendedName>
</protein>
<name>A0A5D2BTD9_GOSDA</name>
<keyword evidence="2" id="KW-1185">Reference proteome</keyword>